<sequence>MDPNTWCVLWILGSILMTAAQNVPMLCIGRVICGLCVGIASSVVPIFRFDISSMSGVLGTMAYKEYFGYPVSYRQGAITASMPAGSLVGSLFSSFRVVAHV</sequence>
<evidence type="ECO:0008006" key="8">
    <source>
        <dbReference type="Google" id="ProtNLM"/>
    </source>
</evidence>
<dbReference type="GO" id="GO:0005351">
    <property type="term" value="F:carbohydrate:proton symporter activity"/>
    <property type="evidence" value="ECO:0007669"/>
    <property type="project" value="TreeGrafter"/>
</dbReference>
<gene>
    <name evidence="6" type="ORF">QBC37DRAFT_460786</name>
</gene>
<dbReference type="Proteomes" id="UP001301769">
    <property type="component" value="Unassembled WGS sequence"/>
</dbReference>
<name>A0AAN6YDW6_9PEZI</name>
<evidence type="ECO:0000256" key="4">
    <source>
        <dbReference type="ARBA" id="ARBA00023136"/>
    </source>
</evidence>
<keyword evidence="7" id="KW-1185">Reference proteome</keyword>
<feature type="chain" id="PRO_5043012411" description="Major facilitator superfamily (MFS) profile domain-containing protein" evidence="5">
    <location>
        <begin position="21"/>
        <end position="101"/>
    </location>
</feature>
<reference evidence="6" key="2">
    <citation type="submission" date="2023-05" db="EMBL/GenBank/DDBJ databases">
        <authorList>
            <consortium name="Lawrence Berkeley National Laboratory"/>
            <person name="Steindorff A."/>
            <person name="Hensen N."/>
            <person name="Bonometti L."/>
            <person name="Westerberg I."/>
            <person name="Brannstrom I.O."/>
            <person name="Guillou S."/>
            <person name="Cros-Aarteil S."/>
            <person name="Calhoun S."/>
            <person name="Haridas S."/>
            <person name="Kuo A."/>
            <person name="Mondo S."/>
            <person name="Pangilinan J."/>
            <person name="Riley R."/>
            <person name="Labutti K."/>
            <person name="Andreopoulos B."/>
            <person name="Lipzen A."/>
            <person name="Chen C."/>
            <person name="Yanf M."/>
            <person name="Daum C."/>
            <person name="Ng V."/>
            <person name="Clum A."/>
            <person name="Ohm R."/>
            <person name="Martin F."/>
            <person name="Silar P."/>
            <person name="Natvig D."/>
            <person name="Lalanne C."/>
            <person name="Gautier V."/>
            <person name="Ament-Velasquez S.L."/>
            <person name="Kruys A."/>
            <person name="Hutchinson M.I."/>
            <person name="Powell A.J."/>
            <person name="Barry K."/>
            <person name="Miller A.N."/>
            <person name="Grigoriev I.V."/>
            <person name="Debuchy R."/>
            <person name="Gladieux P."/>
            <person name="Thoren M.H."/>
            <person name="Johannesson H."/>
        </authorList>
    </citation>
    <scope>NUCLEOTIDE SEQUENCE</scope>
    <source>
        <strain evidence="6">PSN293</strain>
    </source>
</reference>
<keyword evidence="2" id="KW-0812">Transmembrane</keyword>
<evidence type="ECO:0000256" key="1">
    <source>
        <dbReference type="ARBA" id="ARBA00004141"/>
    </source>
</evidence>
<dbReference type="GO" id="GO:0016020">
    <property type="term" value="C:membrane"/>
    <property type="evidence" value="ECO:0007669"/>
    <property type="project" value="UniProtKB-SubCell"/>
</dbReference>
<feature type="signal peptide" evidence="5">
    <location>
        <begin position="1"/>
        <end position="20"/>
    </location>
</feature>
<reference evidence="6" key="1">
    <citation type="journal article" date="2023" name="Mol. Phylogenet. Evol.">
        <title>Genome-scale phylogeny and comparative genomics of the fungal order Sordariales.</title>
        <authorList>
            <person name="Hensen N."/>
            <person name="Bonometti L."/>
            <person name="Westerberg I."/>
            <person name="Brannstrom I.O."/>
            <person name="Guillou S."/>
            <person name="Cros-Aarteil S."/>
            <person name="Calhoun S."/>
            <person name="Haridas S."/>
            <person name="Kuo A."/>
            <person name="Mondo S."/>
            <person name="Pangilinan J."/>
            <person name="Riley R."/>
            <person name="LaButti K."/>
            <person name="Andreopoulos B."/>
            <person name="Lipzen A."/>
            <person name="Chen C."/>
            <person name="Yan M."/>
            <person name="Daum C."/>
            <person name="Ng V."/>
            <person name="Clum A."/>
            <person name="Steindorff A."/>
            <person name="Ohm R.A."/>
            <person name="Martin F."/>
            <person name="Silar P."/>
            <person name="Natvig D.O."/>
            <person name="Lalanne C."/>
            <person name="Gautier V."/>
            <person name="Ament-Velasquez S.L."/>
            <person name="Kruys A."/>
            <person name="Hutchinson M.I."/>
            <person name="Powell A.J."/>
            <person name="Barry K."/>
            <person name="Miller A.N."/>
            <person name="Grigoriev I.V."/>
            <person name="Debuchy R."/>
            <person name="Gladieux P."/>
            <person name="Hiltunen Thoren M."/>
            <person name="Johannesson H."/>
        </authorList>
    </citation>
    <scope>NUCLEOTIDE SEQUENCE</scope>
    <source>
        <strain evidence="6">PSN293</strain>
    </source>
</reference>
<dbReference type="Gene3D" id="1.20.1250.20">
    <property type="entry name" value="MFS general substrate transporter like domains"/>
    <property type="match status" value="1"/>
</dbReference>
<dbReference type="AlphaFoldDB" id="A0AAN6YDW6"/>
<evidence type="ECO:0000256" key="3">
    <source>
        <dbReference type="ARBA" id="ARBA00022989"/>
    </source>
</evidence>
<protein>
    <recommendedName>
        <fullName evidence="8">Major facilitator superfamily (MFS) profile domain-containing protein</fullName>
    </recommendedName>
</protein>
<dbReference type="Pfam" id="PF00083">
    <property type="entry name" value="Sugar_tr"/>
    <property type="match status" value="1"/>
</dbReference>
<dbReference type="InterPro" id="IPR036259">
    <property type="entry name" value="MFS_trans_sf"/>
</dbReference>
<keyword evidence="3" id="KW-1133">Transmembrane helix</keyword>
<proteinExistence type="predicted"/>
<comment type="subcellular location">
    <subcellularLocation>
        <location evidence="1">Membrane</location>
        <topology evidence="1">Multi-pass membrane protein</topology>
    </subcellularLocation>
</comment>
<dbReference type="SUPFAM" id="SSF103473">
    <property type="entry name" value="MFS general substrate transporter"/>
    <property type="match status" value="1"/>
</dbReference>
<dbReference type="PANTHER" id="PTHR48022">
    <property type="entry name" value="PLASTIDIC GLUCOSE TRANSPORTER 4"/>
    <property type="match status" value="1"/>
</dbReference>
<keyword evidence="5" id="KW-0732">Signal</keyword>
<dbReference type="InterPro" id="IPR050360">
    <property type="entry name" value="MFS_Sugar_Transporters"/>
</dbReference>
<keyword evidence="4" id="KW-0472">Membrane</keyword>
<accession>A0AAN6YDW6</accession>
<dbReference type="PANTHER" id="PTHR48022:SF7">
    <property type="entry name" value="MAJOR FACILITATOR SUPERFAMILY (MFS) PROFILE DOMAIN-CONTAINING PROTEIN-RELATED"/>
    <property type="match status" value="1"/>
</dbReference>
<evidence type="ECO:0000256" key="5">
    <source>
        <dbReference type="SAM" id="SignalP"/>
    </source>
</evidence>
<organism evidence="6 7">
    <name type="scientific">Rhypophila decipiens</name>
    <dbReference type="NCBI Taxonomy" id="261697"/>
    <lineage>
        <taxon>Eukaryota</taxon>
        <taxon>Fungi</taxon>
        <taxon>Dikarya</taxon>
        <taxon>Ascomycota</taxon>
        <taxon>Pezizomycotina</taxon>
        <taxon>Sordariomycetes</taxon>
        <taxon>Sordariomycetidae</taxon>
        <taxon>Sordariales</taxon>
        <taxon>Naviculisporaceae</taxon>
        <taxon>Rhypophila</taxon>
    </lineage>
</organism>
<comment type="caution">
    <text evidence="6">The sequence shown here is derived from an EMBL/GenBank/DDBJ whole genome shotgun (WGS) entry which is preliminary data.</text>
</comment>
<evidence type="ECO:0000313" key="6">
    <source>
        <dbReference type="EMBL" id="KAK4214787.1"/>
    </source>
</evidence>
<dbReference type="EMBL" id="MU858088">
    <property type="protein sequence ID" value="KAK4214787.1"/>
    <property type="molecule type" value="Genomic_DNA"/>
</dbReference>
<dbReference type="InterPro" id="IPR005828">
    <property type="entry name" value="MFS_sugar_transport-like"/>
</dbReference>
<evidence type="ECO:0000313" key="7">
    <source>
        <dbReference type="Proteomes" id="UP001301769"/>
    </source>
</evidence>
<evidence type="ECO:0000256" key="2">
    <source>
        <dbReference type="ARBA" id="ARBA00022692"/>
    </source>
</evidence>